<evidence type="ECO:0000256" key="1">
    <source>
        <dbReference type="SAM" id="MobiDB-lite"/>
    </source>
</evidence>
<keyword evidence="2" id="KW-0732">Signal</keyword>
<dbReference type="EMBL" id="UYYB01135737">
    <property type="protein sequence ID" value="VDM85055.1"/>
    <property type="molecule type" value="Genomic_DNA"/>
</dbReference>
<feature type="chain" id="PRO_5017962931" evidence="2">
    <location>
        <begin position="19"/>
        <end position="82"/>
    </location>
</feature>
<feature type="compositionally biased region" description="Gly residues" evidence="1">
    <location>
        <begin position="53"/>
        <end position="65"/>
    </location>
</feature>
<feature type="region of interest" description="Disordered" evidence="1">
    <location>
        <begin position="41"/>
        <end position="82"/>
    </location>
</feature>
<keyword evidence="4" id="KW-1185">Reference proteome</keyword>
<accession>A0A3P7LRQ1</accession>
<evidence type="ECO:0000313" key="4">
    <source>
        <dbReference type="Proteomes" id="UP000270094"/>
    </source>
</evidence>
<feature type="signal peptide" evidence="2">
    <location>
        <begin position="1"/>
        <end position="18"/>
    </location>
</feature>
<name>A0A3P7LRQ1_STRVU</name>
<evidence type="ECO:0000256" key="2">
    <source>
        <dbReference type="SAM" id="SignalP"/>
    </source>
</evidence>
<dbReference type="Proteomes" id="UP000270094">
    <property type="component" value="Unassembled WGS sequence"/>
</dbReference>
<gene>
    <name evidence="3" type="ORF">SVUK_LOCUS20053</name>
</gene>
<organism evidence="3 4">
    <name type="scientific">Strongylus vulgaris</name>
    <name type="common">Blood worm</name>
    <dbReference type="NCBI Taxonomy" id="40348"/>
    <lineage>
        <taxon>Eukaryota</taxon>
        <taxon>Metazoa</taxon>
        <taxon>Ecdysozoa</taxon>
        <taxon>Nematoda</taxon>
        <taxon>Chromadorea</taxon>
        <taxon>Rhabditida</taxon>
        <taxon>Rhabditina</taxon>
        <taxon>Rhabditomorpha</taxon>
        <taxon>Strongyloidea</taxon>
        <taxon>Strongylidae</taxon>
        <taxon>Strongylus</taxon>
    </lineage>
</organism>
<evidence type="ECO:0000313" key="3">
    <source>
        <dbReference type="EMBL" id="VDM85055.1"/>
    </source>
</evidence>
<sequence length="82" mass="8541">MSPYAIFVLLALLAITSAKNSDTISVGGPFDWNNYNYTSGNGNGTISVKVPNGGNGGNNNGGNNGQPGDEDDDYHPNIPRVN</sequence>
<proteinExistence type="predicted"/>
<protein>
    <submittedName>
        <fullName evidence="3">Uncharacterized protein</fullName>
    </submittedName>
</protein>
<dbReference type="AlphaFoldDB" id="A0A3P7LRQ1"/>
<reference evidence="3 4" key="1">
    <citation type="submission" date="2018-11" db="EMBL/GenBank/DDBJ databases">
        <authorList>
            <consortium name="Pathogen Informatics"/>
        </authorList>
    </citation>
    <scope>NUCLEOTIDE SEQUENCE [LARGE SCALE GENOMIC DNA]</scope>
</reference>